<evidence type="ECO:0000313" key="1">
    <source>
        <dbReference type="EMBL" id="MET3771473.1"/>
    </source>
</evidence>
<dbReference type="Proteomes" id="UP001549207">
    <property type="component" value="Unassembled WGS sequence"/>
</dbReference>
<dbReference type="EMBL" id="JBEPNJ010000003">
    <property type="protein sequence ID" value="MET3771473.1"/>
    <property type="molecule type" value="Genomic_DNA"/>
</dbReference>
<accession>A0ACC6TCT3</accession>
<protein>
    <submittedName>
        <fullName evidence="1">Ferritin</fullName>
    </submittedName>
</protein>
<comment type="caution">
    <text evidence="1">The sequence shown here is derived from an EMBL/GenBank/DDBJ whole genome shotgun (WGS) entry which is preliminary data.</text>
</comment>
<keyword evidence="2" id="KW-1185">Reference proteome</keyword>
<name>A0ACC6TCT3_9MICC</name>
<proteinExistence type="predicted"/>
<sequence>MTRTTFNALLSTQIANEFTASQQYIAVATWFANQDLPQLAKYFYRQSVEERNHAMMMVQYMLDRDIPFTIPGVPAVRNDFSKVTEPLALALNQEKEVTRNIEDLFRAARSENDALGEQFMLWFLKEQVEEVASMTTLLNIAERADNLFDIENFIARETIGDGGRDTAAPEAAGGAL</sequence>
<gene>
    <name evidence="1" type="ORF">ABIC98_001108</name>
</gene>
<evidence type="ECO:0000313" key="2">
    <source>
        <dbReference type="Proteomes" id="UP001549207"/>
    </source>
</evidence>
<organism evidence="1 2">
    <name type="scientific">Arthrobacter nitrophenolicus</name>
    <dbReference type="NCBI Taxonomy" id="683150"/>
    <lineage>
        <taxon>Bacteria</taxon>
        <taxon>Bacillati</taxon>
        <taxon>Actinomycetota</taxon>
        <taxon>Actinomycetes</taxon>
        <taxon>Micrococcales</taxon>
        <taxon>Micrococcaceae</taxon>
        <taxon>Arthrobacter</taxon>
    </lineage>
</organism>
<reference evidence="1" key="1">
    <citation type="submission" date="2024-06" db="EMBL/GenBank/DDBJ databases">
        <title>Genomic Encyclopedia of Type Strains, Phase IV (KMG-IV): sequencing the most valuable type-strain genomes for metagenomic binning, comparative biology and taxonomic classification.</title>
        <authorList>
            <person name="Goeker M."/>
        </authorList>
    </citation>
    <scope>NUCLEOTIDE SEQUENCE</scope>
    <source>
        <strain evidence="1">SJCon</strain>
    </source>
</reference>